<dbReference type="Proteomes" id="UP000450917">
    <property type="component" value="Unassembled WGS sequence"/>
</dbReference>
<dbReference type="CDD" id="cd01949">
    <property type="entry name" value="GGDEF"/>
    <property type="match status" value="1"/>
</dbReference>
<sequence>MFYFLLSLSLFLTPVFILFYMAVETLQRNKRDRLNQCASLFFFSAMLMLFGNFMTSLFTVPFSGKISYLFIYLPAFAAMCLLIRFCALLSERDRAMSRPLLLILCYAPLLSGLSTLLFPQWSYIEIAEIGGWRYHEVSPLLMGVTVVTAVYTMGLSLYLVGAGLREAAALQLKLKRKQLQMVMWGVGLGGAWAVLLASHKRFSIVPDDLWMPDLSMFGVLIYAFFMRYAMMKYDFLLSIERKILCAMSPVSILIVDRNGIIRETNAQTEAMLGPLHQEPAMRRLDEWLTPCEEDAAKPAEDSRCEALYRGEYAVHNRQGDIRFVRADSEFIYTAGERFQCVALLDITETKLAEAKNRHLAYHDSLTDLPNRFMFQQRLQESLSAVKHHQGSIAVILIGLDGFKKVNDSQGHHVGDLLLQHVADILLKRAALDATVFRLGGDEFAMIVPHSESQASISELCHDIFEGFQAPFLYKDKSYYISASVGVSLFPEHGQQAEQLLQFADLAMYHAKQSGRNRYVLYDPFIHREEQERFRMDGWIRKGLKQGEFALHYQPQVDMESGRVTGAEALIRWHHPEEGLIPPNEFIPLAEESGTIVDIGYWVLDTACEQLRKWMEAGYAPLCISINLSAKQFLDPKFPDVLADTLNRTGIEPSLLCLEITERTAMLDKGGCADICREIMSFGVKLSIDDFGTGYSSLVLLKQLPVHSIKIDRSFVIELETNDSDRAIIIAMIAMSHNLGKKVVAEGVEELGQWNMLARLGCDEVQGYFVSRPLPADEFVRFLARERQQGISVMSPAYHMHK</sequence>
<keyword evidence="1" id="KW-0812">Transmembrane</keyword>
<dbReference type="Gene3D" id="3.30.70.270">
    <property type="match status" value="1"/>
</dbReference>
<dbReference type="InterPro" id="IPR001633">
    <property type="entry name" value="EAL_dom"/>
</dbReference>
<evidence type="ECO:0000313" key="4">
    <source>
        <dbReference type="EMBL" id="MUG72206.1"/>
    </source>
</evidence>
<evidence type="ECO:0000259" key="3">
    <source>
        <dbReference type="PROSITE" id="PS50887"/>
    </source>
</evidence>
<dbReference type="PROSITE" id="PS50883">
    <property type="entry name" value="EAL"/>
    <property type="match status" value="1"/>
</dbReference>
<dbReference type="FunFam" id="3.20.20.450:FF:000001">
    <property type="entry name" value="Cyclic di-GMP phosphodiesterase yahA"/>
    <property type="match status" value="1"/>
</dbReference>
<dbReference type="InterPro" id="IPR029787">
    <property type="entry name" value="Nucleotide_cyclase"/>
</dbReference>
<feature type="transmembrane region" description="Helical" evidence="1">
    <location>
        <begin position="66"/>
        <end position="87"/>
    </location>
</feature>
<dbReference type="SUPFAM" id="SSF55073">
    <property type="entry name" value="Nucleotide cyclase"/>
    <property type="match status" value="1"/>
</dbReference>
<dbReference type="SUPFAM" id="SSF141868">
    <property type="entry name" value="EAL domain-like"/>
    <property type="match status" value="1"/>
</dbReference>
<comment type="caution">
    <text evidence="4">The sequence shown here is derived from an EMBL/GenBank/DDBJ whole genome shotgun (WGS) entry which is preliminary data.</text>
</comment>
<keyword evidence="1" id="KW-1133">Transmembrane helix</keyword>
<evidence type="ECO:0000259" key="2">
    <source>
        <dbReference type="PROSITE" id="PS50883"/>
    </source>
</evidence>
<dbReference type="AlphaFoldDB" id="A0A7X3CTY6"/>
<feature type="transmembrane region" description="Helical" evidence="1">
    <location>
        <begin position="6"/>
        <end position="26"/>
    </location>
</feature>
<evidence type="ECO:0000256" key="1">
    <source>
        <dbReference type="SAM" id="Phobius"/>
    </source>
</evidence>
<feature type="transmembrane region" description="Helical" evidence="1">
    <location>
        <begin position="140"/>
        <end position="160"/>
    </location>
</feature>
<feature type="transmembrane region" description="Helical" evidence="1">
    <location>
        <begin position="38"/>
        <end position="60"/>
    </location>
</feature>
<keyword evidence="5" id="KW-1185">Reference proteome</keyword>
<dbReference type="InterPro" id="IPR043128">
    <property type="entry name" value="Rev_trsase/Diguanyl_cyclase"/>
</dbReference>
<dbReference type="Pfam" id="PF00990">
    <property type="entry name" value="GGDEF"/>
    <property type="match status" value="1"/>
</dbReference>
<dbReference type="Pfam" id="PF00563">
    <property type="entry name" value="EAL"/>
    <property type="match status" value="1"/>
</dbReference>
<dbReference type="InterPro" id="IPR035919">
    <property type="entry name" value="EAL_sf"/>
</dbReference>
<dbReference type="InterPro" id="IPR035965">
    <property type="entry name" value="PAS-like_dom_sf"/>
</dbReference>
<dbReference type="CDD" id="cd01948">
    <property type="entry name" value="EAL"/>
    <property type="match status" value="1"/>
</dbReference>
<dbReference type="SUPFAM" id="SSF55785">
    <property type="entry name" value="PYP-like sensor domain (PAS domain)"/>
    <property type="match status" value="1"/>
</dbReference>
<dbReference type="Gene3D" id="3.30.450.20">
    <property type="entry name" value="PAS domain"/>
    <property type="match status" value="1"/>
</dbReference>
<protein>
    <submittedName>
        <fullName evidence="4">EAL domain-containing protein</fullName>
    </submittedName>
</protein>
<proteinExistence type="predicted"/>
<dbReference type="InterPro" id="IPR052155">
    <property type="entry name" value="Biofilm_reg_signaling"/>
</dbReference>
<reference evidence="4 5" key="1">
    <citation type="submission" date="2019-11" db="EMBL/GenBank/DDBJ databases">
        <title>Draft genome sequences of five Paenibacillus species of dairy origin.</title>
        <authorList>
            <person name="Olajide A.M."/>
            <person name="Chen S."/>
            <person name="Lapointe G."/>
        </authorList>
    </citation>
    <scope>NUCLEOTIDE SEQUENCE [LARGE SCALE GENOMIC DNA]</scope>
    <source>
        <strain evidence="4 5">2CS3</strain>
    </source>
</reference>
<dbReference type="PROSITE" id="PS50887">
    <property type="entry name" value="GGDEF"/>
    <property type="match status" value="1"/>
</dbReference>
<evidence type="ECO:0000313" key="5">
    <source>
        <dbReference type="Proteomes" id="UP000450917"/>
    </source>
</evidence>
<dbReference type="SMART" id="SM00052">
    <property type="entry name" value="EAL"/>
    <property type="match status" value="1"/>
</dbReference>
<dbReference type="Gene3D" id="3.20.20.450">
    <property type="entry name" value="EAL domain"/>
    <property type="match status" value="1"/>
</dbReference>
<dbReference type="InterPro" id="IPR000014">
    <property type="entry name" value="PAS"/>
</dbReference>
<dbReference type="PANTHER" id="PTHR44757">
    <property type="entry name" value="DIGUANYLATE CYCLASE DGCP"/>
    <property type="match status" value="1"/>
</dbReference>
<feature type="domain" description="EAL" evidence="2">
    <location>
        <begin position="532"/>
        <end position="786"/>
    </location>
</feature>
<accession>A0A7X3CTY6</accession>
<feature type="domain" description="GGDEF" evidence="3">
    <location>
        <begin position="390"/>
        <end position="523"/>
    </location>
</feature>
<keyword evidence="1" id="KW-0472">Membrane</keyword>
<dbReference type="EMBL" id="WNZX01000013">
    <property type="protein sequence ID" value="MUG72206.1"/>
    <property type="molecule type" value="Genomic_DNA"/>
</dbReference>
<dbReference type="SMART" id="SM00267">
    <property type="entry name" value="GGDEF"/>
    <property type="match status" value="1"/>
</dbReference>
<dbReference type="NCBIfam" id="TIGR00229">
    <property type="entry name" value="sensory_box"/>
    <property type="match status" value="1"/>
</dbReference>
<name>A0A7X3CTY6_9BACL</name>
<dbReference type="PANTHER" id="PTHR44757:SF2">
    <property type="entry name" value="BIOFILM ARCHITECTURE MAINTENANCE PROTEIN MBAA"/>
    <property type="match status" value="1"/>
</dbReference>
<dbReference type="RefSeq" id="WP_155615076.1">
    <property type="nucleotide sequence ID" value="NZ_WNZX01000013.1"/>
</dbReference>
<feature type="transmembrane region" description="Helical" evidence="1">
    <location>
        <begin position="99"/>
        <end position="120"/>
    </location>
</feature>
<dbReference type="NCBIfam" id="TIGR00254">
    <property type="entry name" value="GGDEF"/>
    <property type="match status" value="1"/>
</dbReference>
<organism evidence="4 5">
    <name type="scientific">Paenibacillus validus</name>
    <dbReference type="NCBI Taxonomy" id="44253"/>
    <lineage>
        <taxon>Bacteria</taxon>
        <taxon>Bacillati</taxon>
        <taxon>Bacillota</taxon>
        <taxon>Bacilli</taxon>
        <taxon>Bacillales</taxon>
        <taxon>Paenibacillaceae</taxon>
        <taxon>Paenibacillus</taxon>
    </lineage>
</organism>
<gene>
    <name evidence="4" type="ORF">GNP93_16165</name>
</gene>
<dbReference type="InterPro" id="IPR000160">
    <property type="entry name" value="GGDEF_dom"/>
</dbReference>
<feature type="transmembrane region" description="Helical" evidence="1">
    <location>
        <begin position="181"/>
        <end position="198"/>
    </location>
</feature>
<feature type="transmembrane region" description="Helical" evidence="1">
    <location>
        <begin position="210"/>
        <end position="229"/>
    </location>
</feature>